<accession>A0A3R6B8E0</accession>
<evidence type="ECO:0000259" key="3">
    <source>
        <dbReference type="Pfam" id="PF22680"/>
    </source>
</evidence>
<dbReference type="Pfam" id="PF13320">
    <property type="entry name" value="GH123_cat"/>
    <property type="match status" value="1"/>
</dbReference>
<dbReference type="Proteomes" id="UP000286260">
    <property type="component" value="Unassembled WGS sequence"/>
</dbReference>
<dbReference type="EMBL" id="QSII01000001">
    <property type="protein sequence ID" value="RHC90161.1"/>
    <property type="molecule type" value="Genomic_DNA"/>
</dbReference>
<organism evidence="4 5">
    <name type="scientific">Parabacteroides merdae</name>
    <dbReference type="NCBI Taxonomy" id="46503"/>
    <lineage>
        <taxon>Bacteria</taxon>
        <taxon>Pseudomonadati</taxon>
        <taxon>Bacteroidota</taxon>
        <taxon>Bacteroidia</taxon>
        <taxon>Bacteroidales</taxon>
        <taxon>Tannerellaceae</taxon>
        <taxon>Parabacteroides</taxon>
    </lineage>
</organism>
<evidence type="ECO:0000313" key="4">
    <source>
        <dbReference type="EMBL" id="RHC90161.1"/>
    </source>
</evidence>
<protein>
    <submittedName>
        <fullName evidence="4">DUF4091 domain-containing protein</fullName>
    </submittedName>
</protein>
<feature type="chain" id="PRO_5018725686" evidence="1">
    <location>
        <begin position="20"/>
        <end position="591"/>
    </location>
</feature>
<feature type="signal peptide" evidence="1">
    <location>
        <begin position="1"/>
        <end position="19"/>
    </location>
</feature>
<keyword evidence="1" id="KW-0732">Signal</keyword>
<evidence type="ECO:0000256" key="1">
    <source>
        <dbReference type="SAM" id="SignalP"/>
    </source>
</evidence>
<dbReference type="AlphaFoldDB" id="A0A3R6B8E0"/>
<evidence type="ECO:0000313" key="5">
    <source>
        <dbReference type="Proteomes" id="UP000286260"/>
    </source>
</evidence>
<dbReference type="InterPro" id="IPR053850">
    <property type="entry name" value="Glyco_hydro_123_N_2"/>
</dbReference>
<dbReference type="Pfam" id="PF22680">
    <property type="entry name" value="Glyco_hydro_123_N_2"/>
    <property type="match status" value="1"/>
</dbReference>
<name>A0A3R6B8E0_9BACT</name>
<feature type="domain" description="Glycoside hydrolase 123 catalytic" evidence="2">
    <location>
        <begin position="231"/>
        <end position="542"/>
    </location>
</feature>
<dbReference type="SUPFAM" id="SSF51445">
    <property type="entry name" value="(Trans)glycosidases"/>
    <property type="match status" value="1"/>
</dbReference>
<dbReference type="InterPro" id="IPR017853">
    <property type="entry name" value="GH"/>
</dbReference>
<dbReference type="InterPro" id="IPR025150">
    <property type="entry name" value="GH123_cat"/>
</dbReference>
<comment type="caution">
    <text evidence="4">The sequence shown here is derived from an EMBL/GenBank/DDBJ whole genome shotgun (WGS) entry which is preliminary data.</text>
</comment>
<sequence>MKNALILSALLTLGPVCFAQQTEKYPLGNYEELTDTKPHDGAEVWNKMTTPTCLSWGTTDIRYKKLNVPDIKKTTRWQGKAWKGERINAQAVLWTKEALDDVTVTVSELKSGSAVIPASAITTNFVRYVMTDELNKDRKGGCGHRENKAEWDSSVVADVLDIVKIQDIKACTTQPIWLNVWVPSDARAGKYKGTLTVSGKNFQDMKLQVEIDVLNRTLPAPQDWAFHLDLWQNPYSVARYYQVPLWSKEHFDAMLPIMKMLANAGQRAITTSIMHKPWAGQTEDHFDSMVTRIKKIDGTWVYSYDVFDKWVEFMMNEVGIKDMISCYTMIPWALTFDYYDEATSRVQFINVKPGDAEYTEYWGSFLKDFSRHLRKKGWFEKTAISMDERPMEAMREAIKVIKQADPEFKITLAGNYHPEIQSDLYYLSIPYGHKFPENVKAERERKGQISTVYTCCSEAFPNTFTFSDPAEATWTALHAIAGGYDGYLRWAVNSWTADPLRDSRFRTWAAGDTYSIYPGPRSSIRFERLVEGIQDCEKIRILREELAAKGAKGKLNKLNKAVAKFTPEGLSETQQSAAEMVNELNKLLNSL</sequence>
<gene>
    <name evidence="4" type="ORF">DW828_01105</name>
</gene>
<reference evidence="4 5" key="1">
    <citation type="submission" date="2018-08" db="EMBL/GenBank/DDBJ databases">
        <title>A genome reference for cultivated species of the human gut microbiota.</title>
        <authorList>
            <person name="Zou Y."/>
            <person name="Xue W."/>
            <person name="Luo G."/>
        </authorList>
    </citation>
    <scope>NUCLEOTIDE SEQUENCE [LARGE SCALE GENOMIC DNA]</scope>
    <source>
        <strain evidence="4 5">AM34-17</strain>
    </source>
</reference>
<evidence type="ECO:0000259" key="2">
    <source>
        <dbReference type="Pfam" id="PF13320"/>
    </source>
</evidence>
<feature type="domain" description="Glycoside hydrolase 123 N-terminal" evidence="3">
    <location>
        <begin position="56"/>
        <end position="198"/>
    </location>
</feature>
<dbReference type="RefSeq" id="WP_122203802.1">
    <property type="nucleotide sequence ID" value="NZ_JADMVT010000008.1"/>
</dbReference>
<proteinExistence type="predicted"/>